<comment type="caution">
    <text evidence="2">The sequence shown here is derived from an EMBL/GenBank/DDBJ whole genome shotgun (WGS) entry which is preliminary data.</text>
</comment>
<dbReference type="Pfam" id="PF13517">
    <property type="entry name" value="FG-GAP_3"/>
    <property type="match status" value="5"/>
</dbReference>
<proteinExistence type="predicted"/>
<evidence type="ECO:0008006" key="4">
    <source>
        <dbReference type="Google" id="ProtNLM"/>
    </source>
</evidence>
<gene>
    <name evidence="2" type="ORF">A2557_12930</name>
</gene>
<evidence type="ECO:0000313" key="2">
    <source>
        <dbReference type="EMBL" id="OGG98916.1"/>
    </source>
</evidence>
<evidence type="ECO:0000313" key="3">
    <source>
        <dbReference type="Proteomes" id="UP000177583"/>
    </source>
</evidence>
<dbReference type="EMBL" id="MFNF01000065">
    <property type="protein sequence ID" value="OGG98916.1"/>
    <property type="molecule type" value="Genomic_DNA"/>
</dbReference>
<dbReference type="SUPFAM" id="SSF69318">
    <property type="entry name" value="Integrin alpha N-terminal domain"/>
    <property type="match status" value="4"/>
</dbReference>
<keyword evidence="1" id="KW-0732">Signal</keyword>
<dbReference type="InterPro" id="IPR028994">
    <property type="entry name" value="Integrin_alpha_N"/>
</dbReference>
<dbReference type="AlphaFoldDB" id="A0A1F6GLB8"/>
<accession>A0A1F6GLB8</accession>
<organism evidence="2 3">
    <name type="scientific">Candidatus Lambdaproteobacteria bacterium RIFOXYD2_FULL_56_26</name>
    <dbReference type="NCBI Taxonomy" id="1817773"/>
    <lineage>
        <taxon>Bacteria</taxon>
        <taxon>Pseudomonadati</taxon>
        <taxon>Pseudomonadota</taxon>
        <taxon>Candidatus Lambdaproteobacteria</taxon>
    </lineage>
</organism>
<evidence type="ECO:0000256" key="1">
    <source>
        <dbReference type="ARBA" id="ARBA00022729"/>
    </source>
</evidence>
<reference evidence="2 3" key="1">
    <citation type="journal article" date="2016" name="Nat. Commun.">
        <title>Thousands of microbial genomes shed light on interconnected biogeochemical processes in an aquifer system.</title>
        <authorList>
            <person name="Anantharaman K."/>
            <person name="Brown C.T."/>
            <person name="Hug L.A."/>
            <person name="Sharon I."/>
            <person name="Castelle C.J."/>
            <person name="Probst A.J."/>
            <person name="Thomas B.C."/>
            <person name="Singh A."/>
            <person name="Wilkins M.J."/>
            <person name="Karaoz U."/>
            <person name="Brodie E.L."/>
            <person name="Williams K.H."/>
            <person name="Hubbard S.S."/>
            <person name="Banfield J.F."/>
        </authorList>
    </citation>
    <scope>NUCLEOTIDE SEQUENCE [LARGE SCALE GENOMIC DNA]</scope>
</reference>
<dbReference type="PANTHER" id="PTHR44103:SF1">
    <property type="entry name" value="PROPROTEIN CONVERTASE P"/>
    <property type="match status" value="1"/>
</dbReference>
<sequence length="990" mass="109670">MQAFWGESKVARLPHCRLNPLDYNRFWLQVAKPLADETHMSQILRALLPLMALTLLCAWGTSASAQDAPKDRKEVRFKWDQKYYSKISGKPALVFAREMRNSRVAFADIDGDGDQDIFMGQANGKLAYFENQGTDKKPVFVMVTQEYKAIFEQRRQDRKVKVWNTIDIGERSAPALVDIDFDGDLDLFIGSAAGNIWFFENIGNNLIPVFQLVTAKFEGIMVGRDSVPVFADVNLQRKFDLLVGTVEGRVLLFVNQGTRRKPDFKNSKPTTVVEMSLETHASPGLTDWDGDGDLDLIVGMKNGTLNLYENIGDRFFPDWKLKTENFLLIDVGGESSPTFVDIDADGDDDMVVGGASPIVSLFENRVQGDKRILWNISTNLFNFNKLVVTGQRASMAAGDLDSDGDLDFIVGERNGNLNYWRNDGSKNDPDLTLVTEELLFITGMENSAPTLGDIDGDGDLDLLVGDKQGLIAFIENVGTNKSPKWALKDKTYFQIDVGSNSVPRLVDIDEDGDLDLLAGNFTGRVILYLNKGTKTSPVFAIDSTRFASAKIEKNSVPDLFDWNRDKFADLVLGGEDGKLLTYFSPGKNGKDQLNWESSEKAMGQFDVEFLSHPYFTDYNGDATPDLLVGNDEGDFLLYLNGGIDNSADDLQVVVDNSIDQKSGSLVVESVEGPIELDIAEVSGEGGQVVEEDKPFESFMNDDGPQVMVSDPKFSKISILLIKNREIQKSAPTLGDLDNDGDQDLLVGSKNGKVYYYQNQGSDIHFNFVLVSEDYLKTGGVIANSTPLLVDLDQDGDLDIVLGSTLGRLSFYLNQGSTEEPNFVLEKDYFKNLWLGQNARPAVMDLNGDSILDLLVGTLNGRLTFVSNESNRFLIQRRDYQRLDVGIGSTPAFADLNNDGIPDLMMGSDIGKIHFYKNESQDLTGLWKEQENTSGDIEFPKGTCPTAVDLDHDGDLDLITGTDVGMVLMYRNDAILLEQKADEAQPTTNEE</sequence>
<name>A0A1F6GLB8_9PROT</name>
<dbReference type="Gene3D" id="2.130.10.130">
    <property type="entry name" value="Integrin alpha, N-terminal"/>
    <property type="match status" value="4"/>
</dbReference>
<dbReference type="PANTHER" id="PTHR44103">
    <property type="entry name" value="PROPROTEIN CONVERTASE P"/>
    <property type="match status" value="1"/>
</dbReference>
<protein>
    <recommendedName>
        <fullName evidence="4">VCBS repeat-containing protein</fullName>
    </recommendedName>
</protein>
<dbReference type="InterPro" id="IPR013517">
    <property type="entry name" value="FG-GAP"/>
</dbReference>
<dbReference type="Proteomes" id="UP000177583">
    <property type="component" value="Unassembled WGS sequence"/>
</dbReference>